<dbReference type="SUPFAM" id="SSF51316">
    <property type="entry name" value="Mss4-like"/>
    <property type="match status" value="1"/>
</dbReference>
<dbReference type="Pfam" id="PF01641">
    <property type="entry name" value="SelR"/>
    <property type="match status" value="1"/>
</dbReference>
<feature type="domain" description="MsrB" evidence="5">
    <location>
        <begin position="48"/>
        <end position="169"/>
    </location>
</feature>
<dbReference type="PROSITE" id="PS51318">
    <property type="entry name" value="TAT"/>
    <property type="match status" value="1"/>
</dbReference>
<dbReference type="InterPro" id="IPR002579">
    <property type="entry name" value="Met_Sox_Rdtase_MsrB_dom"/>
</dbReference>
<protein>
    <recommendedName>
        <fullName evidence="1">peptide-methionine (R)-S-oxide reductase</fullName>
        <ecNumber evidence="1">1.8.4.12</ecNumber>
    </recommendedName>
</protein>
<sequence>MFSRRTFIACSGLGAIALTAGVSSIISMKRTLLSDADAAERFEVTHSDEEWRAILSAEQYQVLRREATERPYSSPLSDEHRDGIFACAGCDLALFSSTTKFDSHTGWPSFWAPLDAAVASRQDRSMGFVREEIHCRRCGGHLGHVFDDGPKPTGLRYCMNGLALTFKPKSA</sequence>
<dbReference type="NCBIfam" id="TIGR00357">
    <property type="entry name" value="peptide-methionine (R)-S-oxide reductase MsrB"/>
    <property type="match status" value="1"/>
</dbReference>
<name>A0AAJ5WED7_9PSED</name>
<dbReference type="Gene3D" id="2.170.150.20">
    <property type="entry name" value="Peptide methionine sulfoxide reductase"/>
    <property type="match status" value="1"/>
</dbReference>
<dbReference type="EMBL" id="CP119325">
    <property type="protein sequence ID" value="WEK28831.1"/>
    <property type="molecule type" value="Genomic_DNA"/>
</dbReference>
<dbReference type="GO" id="GO:0005737">
    <property type="term" value="C:cytoplasm"/>
    <property type="evidence" value="ECO:0007669"/>
    <property type="project" value="TreeGrafter"/>
</dbReference>
<dbReference type="GO" id="GO:0006979">
    <property type="term" value="P:response to oxidative stress"/>
    <property type="evidence" value="ECO:0007669"/>
    <property type="project" value="InterPro"/>
</dbReference>
<dbReference type="InterPro" id="IPR011057">
    <property type="entry name" value="Mss4-like_sf"/>
</dbReference>
<evidence type="ECO:0000256" key="2">
    <source>
        <dbReference type="ARBA" id="ARBA00022833"/>
    </source>
</evidence>
<organism evidence="6 7">
    <name type="scientific">Candidatus Pseudomonas phytovorans</name>
    <dbReference type="NCBI Taxonomy" id="3121377"/>
    <lineage>
        <taxon>Bacteria</taxon>
        <taxon>Pseudomonadati</taxon>
        <taxon>Pseudomonadota</taxon>
        <taxon>Gammaproteobacteria</taxon>
        <taxon>Pseudomonadales</taxon>
        <taxon>Pseudomonadaceae</taxon>
        <taxon>Pseudomonas</taxon>
    </lineage>
</organism>
<evidence type="ECO:0000259" key="5">
    <source>
        <dbReference type="PROSITE" id="PS51790"/>
    </source>
</evidence>
<dbReference type="Proteomes" id="UP001216329">
    <property type="component" value="Chromosome"/>
</dbReference>
<gene>
    <name evidence="6" type="primary">msrB</name>
    <name evidence="6" type="ORF">P0Y58_18165</name>
</gene>
<dbReference type="InterPro" id="IPR006311">
    <property type="entry name" value="TAT_signal"/>
</dbReference>
<dbReference type="PANTHER" id="PTHR10173:SF57">
    <property type="entry name" value="PEPTIDE-METHIONINE (R)-S-OXIDE REDUCTASE"/>
    <property type="match status" value="1"/>
</dbReference>
<evidence type="ECO:0000313" key="7">
    <source>
        <dbReference type="Proteomes" id="UP001216329"/>
    </source>
</evidence>
<evidence type="ECO:0000256" key="1">
    <source>
        <dbReference type="ARBA" id="ARBA00012499"/>
    </source>
</evidence>
<dbReference type="EC" id="1.8.4.12" evidence="1"/>
<dbReference type="InterPro" id="IPR028427">
    <property type="entry name" value="Met_Sox_Rdtase_MsrB"/>
</dbReference>
<proteinExistence type="predicted"/>
<dbReference type="PANTHER" id="PTHR10173">
    <property type="entry name" value="METHIONINE SULFOXIDE REDUCTASE"/>
    <property type="match status" value="1"/>
</dbReference>
<dbReference type="AlphaFoldDB" id="A0AAJ5WED7"/>
<dbReference type="PROSITE" id="PS51790">
    <property type="entry name" value="MSRB"/>
    <property type="match status" value="1"/>
</dbReference>
<dbReference type="GO" id="GO:0033743">
    <property type="term" value="F:peptide-methionine (R)-S-oxide reductase activity"/>
    <property type="evidence" value="ECO:0007669"/>
    <property type="project" value="UniProtKB-EC"/>
</dbReference>
<evidence type="ECO:0000313" key="6">
    <source>
        <dbReference type="EMBL" id="WEK28831.1"/>
    </source>
</evidence>
<comment type="catalytic activity">
    <reaction evidence="4">
        <text>L-methionyl-[protein] + [thioredoxin]-disulfide + H2O = L-methionyl-(R)-S-oxide-[protein] + [thioredoxin]-dithiol</text>
        <dbReference type="Rhea" id="RHEA:24164"/>
        <dbReference type="Rhea" id="RHEA-COMP:10698"/>
        <dbReference type="Rhea" id="RHEA-COMP:10700"/>
        <dbReference type="Rhea" id="RHEA-COMP:12313"/>
        <dbReference type="Rhea" id="RHEA-COMP:12314"/>
        <dbReference type="ChEBI" id="CHEBI:15377"/>
        <dbReference type="ChEBI" id="CHEBI:16044"/>
        <dbReference type="ChEBI" id="CHEBI:29950"/>
        <dbReference type="ChEBI" id="CHEBI:45764"/>
        <dbReference type="ChEBI" id="CHEBI:50058"/>
        <dbReference type="EC" id="1.8.4.12"/>
    </reaction>
</comment>
<accession>A0AAJ5WED7</accession>
<keyword evidence="3 6" id="KW-0560">Oxidoreductase</keyword>
<evidence type="ECO:0000256" key="4">
    <source>
        <dbReference type="ARBA" id="ARBA00048488"/>
    </source>
</evidence>
<dbReference type="GO" id="GO:0030091">
    <property type="term" value="P:protein repair"/>
    <property type="evidence" value="ECO:0007669"/>
    <property type="project" value="InterPro"/>
</dbReference>
<reference evidence="6" key="1">
    <citation type="submission" date="2023-03" db="EMBL/GenBank/DDBJ databases">
        <title>Andean soil-derived lignocellulolytic bacterial consortium as a source of novel taxa and putative plastic-active enzymes.</title>
        <authorList>
            <person name="Diaz-Garcia L."/>
            <person name="Chuvochina M."/>
            <person name="Feuerriegel G."/>
            <person name="Bunk B."/>
            <person name="Sproer C."/>
            <person name="Streit W.R."/>
            <person name="Rodriguez L.M."/>
            <person name="Overmann J."/>
            <person name="Jimenez D.J."/>
        </authorList>
    </citation>
    <scope>NUCLEOTIDE SEQUENCE</scope>
    <source>
        <strain evidence="6">MAG 876</strain>
    </source>
</reference>
<evidence type="ECO:0000256" key="3">
    <source>
        <dbReference type="ARBA" id="ARBA00023002"/>
    </source>
</evidence>
<keyword evidence="2" id="KW-0862">Zinc</keyword>